<keyword evidence="1" id="KW-1133">Transmembrane helix</keyword>
<accession>A0ABD2AH45</accession>
<sequence length="85" mass="9953">MYYNSDIAKFGSFAINIAYWKNVSFKLVMTYHRHSIVHLSCVVIKDKSGYTLLSDVMKFGFISLTYNLNFIISYILMITDNFIVY</sequence>
<feature type="transmembrane region" description="Helical" evidence="1">
    <location>
        <begin position="59"/>
        <end position="79"/>
    </location>
</feature>
<organism evidence="2 3">
    <name type="scientific">Vespula maculifrons</name>
    <name type="common">Eastern yellow jacket</name>
    <name type="synonym">Wasp</name>
    <dbReference type="NCBI Taxonomy" id="7453"/>
    <lineage>
        <taxon>Eukaryota</taxon>
        <taxon>Metazoa</taxon>
        <taxon>Ecdysozoa</taxon>
        <taxon>Arthropoda</taxon>
        <taxon>Hexapoda</taxon>
        <taxon>Insecta</taxon>
        <taxon>Pterygota</taxon>
        <taxon>Neoptera</taxon>
        <taxon>Endopterygota</taxon>
        <taxon>Hymenoptera</taxon>
        <taxon>Apocrita</taxon>
        <taxon>Aculeata</taxon>
        <taxon>Vespoidea</taxon>
        <taxon>Vespidae</taxon>
        <taxon>Vespinae</taxon>
        <taxon>Vespula</taxon>
    </lineage>
</organism>
<gene>
    <name evidence="2" type="ORF">V1477_021098</name>
</gene>
<protein>
    <submittedName>
        <fullName evidence="2">Uncharacterized protein</fullName>
    </submittedName>
</protein>
<evidence type="ECO:0000313" key="3">
    <source>
        <dbReference type="Proteomes" id="UP001607303"/>
    </source>
</evidence>
<comment type="caution">
    <text evidence="2">The sequence shown here is derived from an EMBL/GenBank/DDBJ whole genome shotgun (WGS) entry which is preliminary data.</text>
</comment>
<keyword evidence="3" id="KW-1185">Reference proteome</keyword>
<reference evidence="2 3" key="1">
    <citation type="journal article" date="2024" name="Ann. Entomol. Soc. Am.">
        <title>Genomic analyses of the southern and eastern yellowjacket wasps (Hymenoptera: Vespidae) reveal evolutionary signatures of social life.</title>
        <authorList>
            <person name="Catto M.A."/>
            <person name="Caine P.B."/>
            <person name="Orr S.E."/>
            <person name="Hunt B.G."/>
            <person name="Goodisman M.A.D."/>
        </authorList>
    </citation>
    <scope>NUCLEOTIDE SEQUENCE [LARGE SCALE GENOMIC DNA]</scope>
    <source>
        <strain evidence="2">232</strain>
        <tissue evidence="2">Head and thorax</tissue>
    </source>
</reference>
<dbReference type="EMBL" id="JAYRBN010000117">
    <property type="protein sequence ID" value="KAL2719951.1"/>
    <property type="molecule type" value="Genomic_DNA"/>
</dbReference>
<name>A0ABD2AH45_VESMC</name>
<keyword evidence="1" id="KW-0472">Membrane</keyword>
<keyword evidence="1" id="KW-0812">Transmembrane</keyword>
<evidence type="ECO:0000313" key="2">
    <source>
        <dbReference type="EMBL" id="KAL2719951.1"/>
    </source>
</evidence>
<dbReference type="AlphaFoldDB" id="A0ABD2AH45"/>
<proteinExistence type="predicted"/>
<dbReference type="Proteomes" id="UP001607303">
    <property type="component" value="Unassembled WGS sequence"/>
</dbReference>
<evidence type="ECO:0000256" key="1">
    <source>
        <dbReference type="SAM" id="Phobius"/>
    </source>
</evidence>